<accession>A0ABR6TSX8</accession>
<keyword evidence="2" id="KW-1185">Reference proteome</keyword>
<evidence type="ECO:0000313" key="2">
    <source>
        <dbReference type="Proteomes" id="UP000586346"/>
    </source>
</evidence>
<gene>
    <name evidence="1" type="primary">casA</name>
    <name evidence="1" type="ORF">H6P72_08465</name>
</gene>
<dbReference type="EMBL" id="JACLAH010000002">
    <property type="protein sequence ID" value="MBC2646656.1"/>
    <property type="molecule type" value="Genomic_DNA"/>
</dbReference>
<comment type="caution">
    <text evidence="1">The sequence shown here is derived from an EMBL/GenBank/DDBJ whole genome shotgun (WGS) entry which is preliminary data.</text>
</comment>
<organism evidence="1 2">
    <name type="scientific">Citrobacter braakii</name>
    <dbReference type="NCBI Taxonomy" id="57706"/>
    <lineage>
        <taxon>Bacteria</taxon>
        <taxon>Pseudomonadati</taxon>
        <taxon>Pseudomonadota</taxon>
        <taxon>Gammaproteobacteria</taxon>
        <taxon>Enterobacterales</taxon>
        <taxon>Enterobacteriaceae</taxon>
        <taxon>Citrobacter</taxon>
        <taxon>Citrobacter freundii complex</taxon>
    </lineage>
</organism>
<dbReference type="NCBIfam" id="TIGR02547">
    <property type="entry name" value="casA_cse1"/>
    <property type="match status" value="1"/>
</dbReference>
<protein>
    <submittedName>
        <fullName evidence="1">Type I-E CRISPR-associated protein Cse1/CasA</fullName>
    </submittedName>
</protein>
<evidence type="ECO:0000313" key="1">
    <source>
        <dbReference type="EMBL" id="MBC2646656.1"/>
    </source>
</evidence>
<reference evidence="1 2" key="1">
    <citation type="submission" date="2020-08" db="EMBL/GenBank/DDBJ databases">
        <title>Emergence and comparative genomics analysis of Citrobacter in Fennec fox imported from North Africa to China.</title>
        <authorList>
            <person name="Zheng B."/>
        </authorList>
    </citation>
    <scope>NUCLEOTIDE SEQUENCE [LARGE SCALE GENOMIC DNA]</scope>
    <source>
        <strain evidence="1 2">FF371</strain>
    </source>
</reference>
<dbReference type="Proteomes" id="UP000586346">
    <property type="component" value="Unassembled WGS sequence"/>
</dbReference>
<name>A0ABR6TSX8_CITBR</name>
<dbReference type="InterPro" id="IPR013381">
    <property type="entry name" value="CRISPR-assoc_prot_Cse1"/>
</dbReference>
<dbReference type="Pfam" id="PF09481">
    <property type="entry name" value="CRISPR_Cse1"/>
    <property type="match status" value="1"/>
</dbReference>
<proteinExistence type="predicted"/>
<dbReference type="CDD" id="cd09729">
    <property type="entry name" value="Cse1_I-E"/>
    <property type="match status" value="1"/>
</dbReference>
<sequence length="520" mass="58743">MFSLITEPWLPVIDRQGQRRKISPGELADNDIIELAWPRADFQGAAYQLLIGLLQTVFAPEDEEQWEDIWEDGIDPDRWQKALERVAVAMQFGPQKPAFLQDFSGLDVKNSAIARLLIDAPGGNTVKLNKDHFVKRRIYRHFCPHCAVMALYTVQTNSPEDGAGGRTSMRGGGPLTTLLMPVQPNEPLWRKLWLNVMPGQQQWQDEQLALIFPWLAATRSSETSKNRVTPENAHPLQAYWGMPRRLEIDFSHTQSGECDLCGEPHPALLSQIRSKNYGVQYDGWVHPLSPYRKALKDAASSMLALKGQPGGLVYKDWLGLAMKTEDKLNCTIPARVVLENPEPGATGLWCFGFDMDKAKARCWYEHRLPLIALFADEAESFKDLLSIALELAISVRPLLVQALKQAWFGSPKEAKGDFSMVDIAFWQQTEPGFRQLWQTLSQHPSSLQPQARAALREWGENLQRGLLQIFDQSAFTNPDNTADLQRILSARLSLIKNVKKLTSLKTLKELAMEHKEQANV</sequence>
<dbReference type="RefSeq" id="WP_185654470.1">
    <property type="nucleotide sequence ID" value="NZ_CBDITX010000013.1"/>
</dbReference>